<dbReference type="PANTHER" id="PTHR10520">
    <property type="entry name" value="TRIFUNCTIONAL PURINE BIOSYNTHETIC PROTEIN ADENOSINE-3-RELATED"/>
    <property type="match status" value="1"/>
</dbReference>
<feature type="domain" description="PurM-like N-terminal" evidence="6">
    <location>
        <begin position="63"/>
        <end position="166"/>
    </location>
</feature>
<dbReference type="InterPro" id="IPR016188">
    <property type="entry name" value="PurM-like_N"/>
</dbReference>
<gene>
    <name evidence="8" type="ORF">PABY_13620</name>
</gene>
<dbReference type="CDD" id="cd02196">
    <property type="entry name" value="PurM"/>
    <property type="match status" value="1"/>
</dbReference>
<evidence type="ECO:0000256" key="1">
    <source>
        <dbReference type="ARBA" id="ARBA00004686"/>
    </source>
</evidence>
<dbReference type="Pfam" id="PF00586">
    <property type="entry name" value="AIRS"/>
    <property type="match status" value="1"/>
</dbReference>
<evidence type="ECO:0000256" key="4">
    <source>
        <dbReference type="ARBA" id="ARBA00022741"/>
    </source>
</evidence>
<feature type="domain" description="PurM-like C-terminal" evidence="7">
    <location>
        <begin position="179"/>
        <end position="337"/>
    </location>
</feature>
<keyword evidence="4" id="KW-0547">Nucleotide-binding</keyword>
<dbReference type="InterPro" id="IPR036676">
    <property type="entry name" value="PurM-like_C_sf"/>
</dbReference>
<evidence type="ECO:0000313" key="8">
    <source>
        <dbReference type="EMBL" id="BES81795.1"/>
    </source>
</evidence>
<evidence type="ECO:0000256" key="3">
    <source>
        <dbReference type="ARBA" id="ARBA00022598"/>
    </source>
</evidence>
<evidence type="ECO:0000259" key="6">
    <source>
        <dbReference type="Pfam" id="PF00586"/>
    </source>
</evidence>
<dbReference type="Gene3D" id="3.30.1330.10">
    <property type="entry name" value="PurM-like, N-terminal domain"/>
    <property type="match status" value="1"/>
</dbReference>
<organism evidence="8 9">
    <name type="scientific">Pyrodictium abyssi</name>
    <dbReference type="NCBI Taxonomy" id="54256"/>
    <lineage>
        <taxon>Archaea</taxon>
        <taxon>Thermoproteota</taxon>
        <taxon>Thermoprotei</taxon>
        <taxon>Desulfurococcales</taxon>
        <taxon>Pyrodictiaceae</taxon>
        <taxon>Pyrodictium</taxon>
    </lineage>
</organism>
<keyword evidence="9" id="KW-1185">Reference proteome</keyword>
<reference evidence="8 9" key="1">
    <citation type="submission" date="2023-09" db="EMBL/GenBank/DDBJ databases">
        <title>Pyrofollis japonicus gen. nov. sp. nov., a novel member of the family Pyrodictiaceae isolated from the Iheya North hydrothermal field.</title>
        <authorList>
            <person name="Miyazaki U."/>
            <person name="Sanari M."/>
            <person name="Tame A."/>
            <person name="Kitajima M."/>
            <person name="Okamoto A."/>
            <person name="Sawayama S."/>
            <person name="Miyazaki J."/>
            <person name="Takai K."/>
            <person name="Nakagawa S."/>
        </authorList>
    </citation>
    <scope>NUCLEOTIDE SEQUENCE [LARGE SCALE GENOMIC DNA]</scope>
    <source>
        <strain evidence="8 9">AV2</strain>
    </source>
</reference>
<proteinExistence type="predicted"/>
<sequence>MLAWHWRLAGYGPPLPRDSSGTGRGLSYRDAGVDLDASEVLHGLASRLLAGRREAYTSSIELHGRELVLHVDGVGTKTLVLERLGRLRVAGWDCVVMNTNDVACDAARPVALVDYIAMPRADEHVFREILEGVREAAEATGALLLGGETAILPGLAQGVDVVCTVLALREPGWRGNRVRPGDVLVGLESNGLHANGYSLARRIALERLGGYNVVVDGLDLAEELAKPVRDYTGFLLEAWSRGLLTAAAHITGGAFTKMRRILPQGAAAVMEMPEPPRVFQVLVEAGGVEPSEAYRVWNMGVGLVVATPRDSLDELLSLAKRHGHRAHVLGRVEQAGAAEPRIILDTVYGRITY</sequence>
<keyword evidence="3" id="KW-0436">Ligase</keyword>
<dbReference type="Pfam" id="PF02769">
    <property type="entry name" value="AIRS_C"/>
    <property type="match status" value="1"/>
</dbReference>
<evidence type="ECO:0000259" key="7">
    <source>
        <dbReference type="Pfam" id="PF02769"/>
    </source>
</evidence>
<dbReference type="Gene3D" id="3.90.650.10">
    <property type="entry name" value="PurM-like C-terminal domain"/>
    <property type="match status" value="1"/>
</dbReference>
<dbReference type="PANTHER" id="PTHR10520:SF12">
    <property type="entry name" value="TRIFUNCTIONAL PURINE BIOSYNTHETIC PROTEIN ADENOSINE-3"/>
    <property type="match status" value="1"/>
</dbReference>
<protein>
    <recommendedName>
        <fullName evidence="2">phosphoribosylformylglycinamidine cyclo-ligase</fullName>
        <ecNumber evidence="2">6.3.3.1</ecNumber>
    </recommendedName>
</protein>
<evidence type="ECO:0000256" key="2">
    <source>
        <dbReference type="ARBA" id="ARBA00013047"/>
    </source>
</evidence>
<dbReference type="InterPro" id="IPR010918">
    <property type="entry name" value="PurM-like_C_dom"/>
</dbReference>
<dbReference type="SUPFAM" id="SSF56042">
    <property type="entry name" value="PurM C-terminal domain-like"/>
    <property type="match status" value="1"/>
</dbReference>
<evidence type="ECO:0000313" key="9">
    <source>
        <dbReference type="Proteomes" id="UP001341135"/>
    </source>
</evidence>
<dbReference type="Proteomes" id="UP001341135">
    <property type="component" value="Chromosome"/>
</dbReference>
<name>A0ABN6ZNF4_9CREN</name>
<dbReference type="EC" id="6.3.3.1" evidence="2"/>
<evidence type="ECO:0000256" key="5">
    <source>
        <dbReference type="ARBA" id="ARBA00022840"/>
    </source>
</evidence>
<comment type="pathway">
    <text evidence="1">Purine metabolism; IMP biosynthesis via de novo pathway; 5-amino-1-(5-phospho-D-ribosyl)imidazole from N(2)-formyl-N(1)-(5-phospho-D-ribosyl)glycinamide: step 2/2.</text>
</comment>
<dbReference type="EMBL" id="AP028907">
    <property type="protein sequence ID" value="BES81795.1"/>
    <property type="molecule type" value="Genomic_DNA"/>
</dbReference>
<accession>A0ABN6ZNF4</accession>
<dbReference type="InterPro" id="IPR004733">
    <property type="entry name" value="PurM_cligase"/>
</dbReference>
<dbReference type="InterPro" id="IPR036921">
    <property type="entry name" value="PurM-like_N_sf"/>
</dbReference>
<dbReference type="SUPFAM" id="SSF55326">
    <property type="entry name" value="PurM N-terminal domain-like"/>
    <property type="match status" value="1"/>
</dbReference>
<keyword evidence="5" id="KW-0067">ATP-binding</keyword>